<name>A0A8C6C824_MONMO</name>
<reference evidence="1" key="1">
    <citation type="submission" date="2025-08" db="UniProtKB">
        <authorList>
            <consortium name="Ensembl"/>
        </authorList>
    </citation>
    <scope>IDENTIFICATION</scope>
</reference>
<dbReference type="Proteomes" id="UP000694561">
    <property type="component" value="Unplaced"/>
</dbReference>
<keyword evidence="2" id="KW-1185">Reference proteome</keyword>
<reference evidence="1" key="2">
    <citation type="submission" date="2025-09" db="UniProtKB">
        <authorList>
            <consortium name="Ensembl"/>
        </authorList>
    </citation>
    <scope>IDENTIFICATION</scope>
</reference>
<evidence type="ECO:0000313" key="1">
    <source>
        <dbReference type="Ensembl" id="ENSMMNP00015026809.1"/>
    </source>
</evidence>
<sequence length="61" mass="7277">MSFCGFRQSVEVDFLVKDANSRKWAKHKTEDRKDKYLLFCDWKTVSRKVSLSSNRIISNYN</sequence>
<dbReference type="Ensembl" id="ENSMMNT00015029470.1">
    <property type="protein sequence ID" value="ENSMMNP00015026809.1"/>
    <property type="gene ID" value="ENSMMNG00015019612.1"/>
</dbReference>
<dbReference type="AlphaFoldDB" id="A0A8C6C824"/>
<organism evidence="1 2">
    <name type="scientific">Monodon monoceros</name>
    <name type="common">Narwhal</name>
    <name type="synonym">Ceratodon monodon</name>
    <dbReference type="NCBI Taxonomy" id="40151"/>
    <lineage>
        <taxon>Eukaryota</taxon>
        <taxon>Metazoa</taxon>
        <taxon>Chordata</taxon>
        <taxon>Craniata</taxon>
        <taxon>Vertebrata</taxon>
        <taxon>Euteleostomi</taxon>
        <taxon>Mammalia</taxon>
        <taxon>Eutheria</taxon>
        <taxon>Laurasiatheria</taxon>
        <taxon>Artiodactyla</taxon>
        <taxon>Whippomorpha</taxon>
        <taxon>Cetacea</taxon>
        <taxon>Odontoceti</taxon>
        <taxon>Monodontidae</taxon>
        <taxon>Monodon</taxon>
    </lineage>
</organism>
<accession>A0A8C6C824</accession>
<protein>
    <submittedName>
        <fullName evidence="1">Uncharacterized protein</fullName>
    </submittedName>
</protein>
<evidence type="ECO:0000313" key="2">
    <source>
        <dbReference type="Proteomes" id="UP000694561"/>
    </source>
</evidence>
<dbReference type="GeneTree" id="ENSGT01010000227694"/>
<proteinExistence type="predicted"/>